<keyword evidence="1" id="KW-0472">Membrane</keyword>
<feature type="transmembrane region" description="Helical" evidence="1">
    <location>
        <begin position="12"/>
        <end position="36"/>
    </location>
</feature>
<sequence>MMNRTVLRYSFLTNAPLLAAAAVVIGSMVLSLAWLFPLLSADATYTEMLDTIPEQLRQALGVSGDQTQYFGFLTANYYNSLHLYFMMALVLLLGHRLASKPIDDTSLNYFLNGALPRASYLIARLVFFLLASVGIAVVSLVSMVLGQLVFDWGSPIEWQGMVVLNVNLLVLFLFLGSVVFLIRMLTNTGVEALAGSTGLVIFQYFLSMVEPLSPNLSFLRYFTVFSLFDVDRHVGNTGVFAAVVLGLTAASVAVSAVSVQLFRRKDLFL</sequence>
<feature type="transmembrane region" description="Helical" evidence="1">
    <location>
        <begin position="81"/>
        <end position="98"/>
    </location>
</feature>
<accession>A0A0F7G125</accession>
<reference evidence="2" key="1">
    <citation type="submission" date="2019-08" db="EMBL/GenBank/DDBJ databases">
        <title>Complete genome sequence of a mangrove-derived Streptomyces xiamenensis.</title>
        <authorList>
            <person name="Xu J."/>
        </authorList>
    </citation>
    <scope>NUCLEOTIDE SEQUENCE</scope>
    <source>
        <strain evidence="2">318</strain>
    </source>
</reference>
<dbReference type="AlphaFoldDB" id="A0A0F7G125"/>
<keyword evidence="3" id="KW-1185">Reference proteome</keyword>
<protein>
    <submittedName>
        <fullName evidence="2">Abc transporter permease</fullName>
    </submittedName>
</protein>
<dbReference type="STRING" id="408015.SXIM_47790"/>
<evidence type="ECO:0000313" key="2">
    <source>
        <dbReference type="EMBL" id="AKG46163.1"/>
    </source>
</evidence>
<feature type="transmembrane region" description="Helical" evidence="1">
    <location>
        <begin position="189"/>
        <end position="206"/>
    </location>
</feature>
<proteinExistence type="predicted"/>
<keyword evidence="1" id="KW-0812">Transmembrane</keyword>
<dbReference type="HOGENOM" id="CLU_064090_1_0_11"/>
<dbReference type="PATRIC" id="fig|408015.6.peg.4838"/>
<evidence type="ECO:0000313" key="3">
    <source>
        <dbReference type="Proteomes" id="UP000034034"/>
    </source>
</evidence>
<evidence type="ECO:0000256" key="1">
    <source>
        <dbReference type="SAM" id="Phobius"/>
    </source>
</evidence>
<name>A0A0F7G125_9ACTN</name>
<dbReference type="Proteomes" id="UP000034034">
    <property type="component" value="Chromosome"/>
</dbReference>
<feature type="transmembrane region" description="Helical" evidence="1">
    <location>
        <begin position="125"/>
        <end position="150"/>
    </location>
</feature>
<feature type="transmembrane region" description="Helical" evidence="1">
    <location>
        <begin position="162"/>
        <end position="182"/>
    </location>
</feature>
<organism evidence="2 3">
    <name type="scientific">Streptomyces xiamenensis</name>
    <dbReference type="NCBI Taxonomy" id="408015"/>
    <lineage>
        <taxon>Bacteria</taxon>
        <taxon>Bacillati</taxon>
        <taxon>Actinomycetota</taxon>
        <taxon>Actinomycetes</taxon>
        <taxon>Kitasatosporales</taxon>
        <taxon>Streptomycetaceae</taxon>
        <taxon>Streptomyces</taxon>
    </lineage>
</organism>
<gene>
    <name evidence="2" type="ORF">SXIM_47790</name>
</gene>
<feature type="transmembrane region" description="Helical" evidence="1">
    <location>
        <begin position="239"/>
        <end position="262"/>
    </location>
</feature>
<dbReference type="EMBL" id="CP009922">
    <property type="protein sequence ID" value="AKG46163.1"/>
    <property type="molecule type" value="Genomic_DNA"/>
</dbReference>
<dbReference type="KEGG" id="sxi:SXIM_47790"/>
<keyword evidence="1" id="KW-1133">Transmembrane helix</keyword>